<feature type="transmembrane region" description="Helical" evidence="1">
    <location>
        <begin position="375"/>
        <end position="394"/>
    </location>
</feature>
<keyword evidence="3" id="KW-1185">Reference proteome</keyword>
<proteinExistence type="predicted"/>
<evidence type="ECO:0000313" key="2">
    <source>
        <dbReference type="EMBL" id="THU77626.1"/>
    </source>
</evidence>
<dbReference type="Proteomes" id="UP000297245">
    <property type="component" value="Unassembled WGS sequence"/>
</dbReference>
<reference evidence="2 3" key="1">
    <citation type="journal article" date="2019" name="Nat. Ecol. Evol.">
        <title>Megaphylogeny resolves global patterns of mushroom evolution.</title>
        <authorList>
            <person name="Varga T."/>
            <person name="Krizsan K."/>
            <person name="Foldi C."/>
            <person name="Dima B."/>
            <person name="Sanchez-Garcia M."/>
            <person name="Sanchez-Ramirez S."/>
            <person name="Szollosi G.J."/>
            <person name="Szarkandi J.G."/>
            <person name="Papp V."/>
            <person name="Albert L."/>
            <person name="Andreopoulos W."/>
            <person name="Angelini C."/>
            <person name="Antonin V."/>
            <person name="Barry K.W."/>
            <person name="Bougher N.L."/>
            <person name="Buchanan P."/>
            <person name="Buyck B."/>
            <person name="Bense V."/>
            <person name="Catcheside P."/>
            <person name="Chovatia M."/>
            <person name="Cooper J."/>
            <person name="Damon W."/>
            <person name="Desjardin D."/>
            <person name="Finy P."/>
            <person name="Geml J."/>
            <person name="Haridas S."/>
            <person name="Hughes K."/>
            <person name="Justo A."/>
            <person name="Karasinski D."/>
            <person name="Kautmanova I."/>
            <person name="Kiss B."/>
            <person name="Kocsube S."/>
            <person name="Kotiranta H."/>
            <person name="LaButti K.M."/>
            <person name="Lechner B.E."/>
            <person name="Liimatainen K."/>
            <person name="Lipzen A."/>
            <person name="Lukacs Z."/>
            <person name="Mihaltcheva S."/>
            <person name="Morgado L.N."/>
            <person name="Niskanen T."/>
            <person name="Noordeloos M.E."/>
            <person name="Ohm R.A."/>
            <person name="Ortiz-Santana B."/>
            <person name="Ovrebo C."/>
            <person name="Racz N."/>
            <person name="Riley R."/>
            <person name="Savchenko A."/>
            <person name="Shiryaev A."/>
            <person name="Soop K."/>
            <person name="Spirin V."/>
            <person name="Szebenyi C."/>
            <person name="Tomsovsky M."/>
            <person name="Tulloss R.E."/>
            <person name="Uehling J."/>
            <person name="Grigoriev I.V."/>
            <person name="Vagvolgyi C."/>
            <person name="Papp T."/>
            <person name="Martin F.M."/>
            <person name="Miettinen O."/>
            <person name="Hibbett D.S."/>
            <person name="Nagy L.G."/>
        </authorList>
    </citation>
    <scope>NUCLEOTIDE SEQUENCE [LARGE SCALE GENOMIC DNA]</scope>
    <source>
        <strain evidence="2 3">CBS 962.96</strain>
    </source>
</reference>
<feature type="transmembrane region" description="Helical" evidence="1">
    <location>
        <begin position="257"/>
        <end position="284"/>
    </location>
</feature>
<name>A0A4S8KPJ5_DENBC</name>
<dbReference type="AlphaFoldDB" id="A0A4S8KPJ5"/>
<organism evidence="2 3">
    <name type="scientific">Dendrothele bispora (strain CBS 962.96)</name>
    <dbReference type="NCBI Taxonomy" id="1314807"/>
    <lineage>
        <taxon>Eukaryota</taxon>
        <taxon>Fungi</taxon>
        <taxon>Dikarya</taxon>
        <taxon>Basidiomycota</taxon>
        <taxon>Agaricomycotina</taxon>
        <taxon>Agaricomycetes</taxon>
        <taxon>Agaricomycetidae</taxon>
        <taxon>Agaricales</taxon>
        <taxon>Agaricales incertae sedis</taxon>
        <taxon>Dendrothele</taxon>
    </lineage>
</organism>
<feature type="transmembrane region" description="Helical" evidence="1">
    <location>
        <begin position="296"/>
        <end position="316"/>
    </location>
</feature>
<feature type="transmembrane region" description="Helical" evidence="1">
    <location>
        <begin position="328"/>
        <end position="355"/>
    </location>
</feature>
<protein>
    <submittedName>
        <fullName evidence="2">Uncharacterized protein</fullName>
    </submittedName>
</protein>
<dbReference type="OrthoDB" id="3096439at2759"/>
<dbReference type="EMBL" id="ML180381">
    <property type="protein sequence ID" value="THU77626.1"/>
    <property type="molecule type" value="Genomic_DNA"/>
</dbReference>
<keyword evidence="1" id="KW-0472">Membrane</keyword>
<sequence length="511" mass="57839">MSHVMLKFPRFNFASDPVAYVRTCSDAFMPIIDFMNSGPDQKFSPKDFTSSPEMFGPNRSPGPNLVNTSQDFDAVAAYPVPRKLVFPFLYRTWGNMECPDSYPTGYLESGFTLFRFTTKRKAIIEHYMNCPCTTKPELKEVSLLKFATDWEWFCGYHTRNATPYVVNAWPAYSPDKSTPDVYENYCYARLLLFHHPFLKLEELLQILTPGPTHILRISGAANLGTVPSHSTRFSLHIRSRWRALTLASEMFSRSQNIFSLSALALLIGITENLLLAILNTILVYSPNINGLTVTAAINTTALYTPIVVESMLLLRLRVVLPFKSSPILSLWMLICPIAVVLARLFNMAIAVDRIINHSVDIVKVWHDLPFAKIEWFLQLSFNLYSSGLFLWILWRNGALTASEAEQQFILQTHLKRASQAKSSDINQWFLECSYATVINNFVVICGVMFVQQSPVLSGLQIYGRAVKVQMLKVQSRITQAFQGTTYDVMDSQVDITLLPFLTKPILGMAVS</sequence>
<keyword evidence="1" id="KW-0812">Transmembrane</keyword>
<keyword evidence="1" id="KW-1133">Transmembrane helix</keyword>
<gene>
    <name evidence="2" type="ORF">K435DRAFT_812277</name>
</gene>
<evidence type="ECO:0000256" key="1">
    <source>
        <dbReference type="SAM" id="Phobius"/>
    </source>
</evidence>
<evidence type="ECO:0000313" key="3">
    <source>
        <dbReference type="Proteomes" id="UP000297245"/>
    </source>
</evidence>
<accession>A0A4S8KPJ5</accession>